<dbReference type="PROSITE" id="PS00134">
    <property type="entry name" value="TRYPSIN_HIS"/>
    <property type="match status" value="1"/>
</dbReference>
<dbReference type="InterPro" id="IPR018114">
    <property type="entry name" value="TRYPSIN_HIS"/>
</dbReference>
<accession>A0A2K8JRF3</accession>
<evidence type="ECO:0000256" key="1">
    <source>
        <dbReference type="ARBA" id="ARBA00023157"/>
    </source>
</evidence>
<dbReference type="SMART" id="SM00020">
    <property type="entry name" value="Tryp_SPc"/>
    <property type="match status" value="1"/>
</dbReference>
<proteinExistence type="evidence at transcript level"/>
<evidence type="ECO:0000313" key="5">
    <source>
        <dbReference type="EMBL" id="ATU82503.1"/>
    </source>
</evidence>
<dbReference type="AlphaFoldDB" id="A0A2K8JRF3"/>
<dbReference type="Pfam" id="PF00089">
    <property type="entry name" value="Trypsin"/>
    <property type="match status" value="1"/>
</dbReference>
<keyword evidence="5" id="KW-0378">Hydrolase</keyword>
<evidence type="ECO:0000259" key="4">
    <source>
        <dbReference type="PROSITE" id="PS50240"/>
    </source>
</evidence>
<dbReference type="PRINTS" id="PR00722">
    <property type="entry name" value="CHYMOTRYPSIN"/>
</dbReference>
<dbReference type="GO" id="GO:0006508">
    <property type="term" value="P:proteolysis"/>
    <property type="evidence" value="ECO:0007669"/>
    <property type="project" value="UniProtKB-KW"/>
</dbReference>
<dbReference type="FunFam" id="2.40.10.10:FF:000068">
    <property type="entry name" value="transmembrane protease serine 2"/>
    <property type="match status" value="1"/>
</dbReference>
<feature type="chain" id="PRO_5014616406" evidence="3">
    <location>
        <begin position="21"/>
        <end position="308"/>
    </location>
</feature>
<dbReference type="EMBL" id="MF683362">
    <property type="protein sequence ID" value="ATU82503.1"/>
    <property type="molecule type" value="mRNA"/>
</dbReference>
<dbReference type="InterPro" id="IPR043504">
    <property type="entry name" value="Peptidase_S1_PA_chymotrypsin"/>
</dbReference>
<feature type="signal peptide" evidence="3">
    <location>
        <begin position="1"/>
        <end position="20"/>
    </location>
</feature>
<evidence type="ECO:0000256" key="3">
    <source>
        <dbReference type="SAM" id="SignalP"/>
    </source>
</evidence>
<keyword evidence="1" id="KW-1015">Disulfide bond</keyword>
<dbReference type="SUPFAM" id="SSF50494">
    <property type="entry name" value="Trypsin-like serine proteases"/>
    <property type="match status" value="1"/>
</dbReference>
<dbReference type="InterPro" id="IPR009003">
    <property type="entry name" value="Peptidase_S1_PA"/>
</dbReference>
<protein>
    <submittedName>
        <fullName evidence="5">Venom S1 protease 21</fullName>
    </submittedName>
</protein>
<dbReference type="InterPro" id="IPR051487">
    <property type="entry name" value="Ser/Thr_Proteases_Immune/Dev"/>
</dbReference>
<feature type="domain" description="Peptidase S1" evidence="4">
    <location>
        <begin position="61"/>
        <end position="295"/>
    </location>
</feature>
<dbReference type="PROSITE" id="PS50240">
    <property type="entry name" value="TRYPSIN_DOM"/>
    <property type="match status" value="1"/>
</dbReference>
<evidence type="ECO:0000256" key="2">
    <source>
        <dbReference type="ARBA" id="ARBA00024195"/>
    </source>
</evidence>
<name>A0A2K8JRF3_9HEMI</name>
<organism evidence="5">
    <name type="scientific">Lethocerus distinctifemur</name>
    <dbReference type="NCBI Taxonomy" id="280095"/>
    <lineage>
        <taxon>Eukaryota</taxon>
        <taxon>Metazoa</taxon>
        <taxon>Ecdysozoa</taxon>
        <taxon>Arthropoda</taxon>
        <taxon>Hexapoda</taxon>
        <taxon>Insecta</taxon>
        <taxon>Pterygota</taxon>
        <taxon>Neoptera</taxon>
        <taxon>Paraneoptera</taxon>
        <taxon>Hemiptera</taxon>
        <taxon>Heteroptera</taxon>
        <taxon>Panheteroptera</taxon>
        <taxon>Nepomorpha</taxon>
        <taxon>Belostomatidae</taxon>
        <taxon>Lethocerinae</taxon>
        <taxon>Lethocerus</taxon>
    </lineage>
</organism>
<dbReference type="PANTHER" id="PTHR24256">
    <property type="entry name" value="TRYPTASE-RELATED"/>
    <property type="match status" value="1"/>
</dbReference>
<dbReference type="GO" id="GO:0004252">
    <property type="term" value="F:serine-type endopeptidase activity"/>
    <property type="evidence" value="ECO:0007669"/>
    <property type="project" value="InterPro"/>
</dbReference>
<dbReference type="InterPro" id="IPR001314">
    <property type="entry name" value="Peptidase_S1A"/>
</dbReference>
<reference evidence="5" key="1">
    <citation type="journal article" date="2018" name="Cell. Mol. Life Sci.">
        <title>Giant fish-killing water bug reveals ancient and dynamic venom evolution in Heteroptera.</title>
        <authorList>
            <person name="Walker A.A."/>
            <person name="Hernandez-Vargas M.J."/>
            <person name="Corzo G."/>
            <person name="Fry B.G."/>
            <person name="King G.F."/>
        </authorList>
    </citation>
    <scope>NUCLEOTIDE SEQUENCE</scope>
</reference>
<keyword evidence="5" id="KW-0645">Protease</keyword>
<comment type="similarity">
    <text evidence="2">Belongs to the peptidase S1 family. CLIP subfamily.</text>
</comment>
<dbReference type="CDD" id="cd00190">
    <property type="entry name" value="Tryp_SPc"/>
    <property type="match status" value="1"/>
</dbReference>
<keyword evidence="3" id="KW-0732">Signal</keyword>
<dbReference type="Gene3D" id="2.40.10.10">
    <property type="entry name" value="Trypsin-like serine proteases"/>
    <property type="match status" value="1"/>
</dbReference>
<dbReference type="InterPro" id="IPR001254">
    <property type="entry name" value="Trypsin_dom"/>
</dbReference>
<sequence length="308" mass="33698">MRIGCLLLVAMTGLSGGAIGWVPPYAQIPSEEVDSSEDGGPPGPVPTTCPCGVVNKVSPKIIGGKATGVNQYPFAVMLTLRGSGPFCGGTIITEYHVLTAGHCVIKYRQYGIQVVAGDHDHTTDRDTASRVTVNVKQVIIHENYPTEKNYDIAILRTDRRIPFGRNIGKICLPHKRLTLDYQYVKAIGWGKTSPYGWPSNFLRKANVRVVPASVCRHYSGIIYTDLHQMCTFSKGKGLGQGDSGGPLVWVDKRTNRYTIVGIPSYVYLYNGTVNTYPDVSVDVSTFLVWILDVIKATEPSAWACWASK</sequence>